<dbReference type="KEGG" id="adl:AURDEDRAFT_76423"/>
<dbReference type="InParanoid" id="J0WQK2"/>
<keyword evidence="1" id="KW-0175">Coiled coil</keyword>
<dbReference type="EMBL" id="JH687989">
    <property type="protein sequence ID" value="EJD34168.1"/>
    <property type="molecule type" value="Genomic_DNA"/>
</dbReference>
<feature type="non-terminal residue" evidence="2">
    <location>
        <position position="1"/>
    </location>
</feature>
<keyword evidence="3" id="KW-1185">Reference proteome</keyword>
<reference evidence="3" key="1">
    <citation type="journal article" date="2012" name="Science">
        <title>The Paleozoic origin of enzymatic lignin decomposition reconstructed from 31 fungal genomes.</title>
        <authorList>
            <person name="Floudas D."/>
            <person name="Binder M."/>
            <person name="Riley R."/>
            <person name="Barry K."/>
            <person name="Blanchette R.A."/>
            <person name="Henrissat B."/>
            <person name="Martinez A.T."/>
            <person name="Otillar R."/>
            <person name="Spatafora J.W."/>
            <person name="Yadav J.S."/>
            <person name="Aerts A."/>
            <person name="Benoit I."/>
            <person name="Boyd A."/>
            <person name="Carlson A."/>
            <person name="Copeland A."/>
            <person name="Coutinho P.M."/>
            <person name="de Vries R.P."/>
            <person name="Ferreira P."/>
            <person name="Findley K."/>
            <person name="Foster B."/>
            <person name="Gaskell J."/>
            <person name="Glotzer D."/>
            <person name="Gorecki P."/>
            <person name="Heitman J."/>
            <person name="Hesse C."/>
            <person name="Hori C."/>
            <person name="Igarashi K."/>
            <person name="Jurgens J.A."/>
            <person name="Kallen N."/>
            <person name="Kersten P."/>
            <person name="Kohler A."/>
            <person name="Kuees U."/>
            <person name="Kumar T.K.A."/>
            <person name="Kuo A."/>
            <person name="LaButti K."/>
            <person name="Larrondo L.F."/>
            <person name="Lindquist E."/>
            <person name="Ling A."/>
            <person name="Lombard V."/>
            <person name="Lucas S."/>
            <person name="Lundell T."/>
            <person name="Martin R."/>
            <person name="McLaughlin D.J."/>
            <person name="Morgenstern I."/>
            <person name="Morin E."/>
            <person name="Murat C."/>
            <person name="Nagy L.G."/>
            <person name="Nolan M."/>
            <person name="Ohm R.A."/>
            <person name="Patyshakuliyeva A."/>
            <person name="Rokas A."/>
            <person name="Ruiz-Duenas F.J."/>
            <person name="Sabat G."/>
            <person name="Salamov A."/>
            <person name="Samejima M."/>
            <person name="Schmutz J."/>
            <person name="Slot J.C."/>
            <person name="St John F."/>
            <person name="Stenlid J."/>
            <person name="Sun H."/>
            <person name="Sun S."/>
            <person name="Syed K."/>
            <person name="Tsang A."/>
            <person name="Wiebenga A."/>
            <person name="Young D."/>
            <person name="Pisabarro A."/>
            <person name="Eastwood D.C."/>
            <person name="Martin F."/>
            <person name="Cullen D."/>
            <person name="Grigoriev I.V."/>
            <person name="Hibbett D.S."/>
        </authorList>
    </citation>
    <scope>NUCLEOTIDE SEQUENCE [LARGE SCALE GENOMIC DNA]</scope>
    <source>
        <strain evidence="3">TFB10046</strain>
    </source>
</reference>
<evidence type="ECO:0000313" key="3">
    <source>
        <dbReference type="Proteomes" id="UP000006514"/>
    </source>
</evidence>
<accession>J0WQK2</accession>
<sequence length="280" mass="31957">QSASAADKTIDEILVLMGLVQDLKLQLRGDRTKLRKAHALPSAEIQKLSASIDAAERELETTESRIAHLHATLGTERACRLETLRGDAYIRARVKARALRAAIRDNLVHHKFEHRKLERAFRHQQSLTTFPEAKEHAQTKDLVHRRERTIGAQVRSFNKLVDEMALLAKQGKKPRGRAPLPRKLDSKKLFKLDVDDDIWQEDPGLGPQGEDNLPRWQTDDNVKRGILAVLQADRCREEMERLDCELQALVLWWNERLHAMQELVDGSQVLGEHARHGACL</sequence>
<dbReference type="Proteomes" id="UP000006514">
    <property type="component" value="Unassembled WGS sequence"/>
</dbReference>
<evidence type="ECO:0000256" key="1">
    <source>
        <dbReference type="SAM" id="Coils"/>
    </source>
</evidence>
<evidence type="ECO:0000313" key="2">
    <source>
        <dbReference type="EMBL" id="EJD34168.1"/>
    </source>
</evidence>
<dbReference type="OrthoDB" id="3259165at2759"/>
<proteinExistence type="predicted"/>
<feature type="coiled-coil region" evidence="1">
    <location>
        <begin position="45"/>
        <end position="72"/>
    </location>
</feature>
<dbReference type="eggNOG" id="ENOG502S2AH">
    <property type="taxonomic scope" value="Eukaryota"/>
</dbReference>
<name>J0WQK2_AURST</name>
<organism evidence="2 3">
    <name type="scientific">Auricularia subglabra (strain TFB-10046 / SS5)</name>
    <name type="common">White-rot fungus</name>
    <name type="synonym">Auricularia delicata (strain TFB10046)</name>
    <dbReference type="NCBI Taxonomy" id="717982"/>
    <lineage>
        <taxon>Eukaryota</taxon>
        <taxon>Fungi</taxon>
        <taxon>Dikarya</taxon>
        <taxon>Basidiomycota</taxon>
        <taxon>Agaricomycotina</taxon>
        <taxon>Agaricomycetes</taxon>
        <taxon>Auriculariales</taxon>
        <taxon>Auriculariaceae</taxon>
        <taxon>Auricularia</taxon>
    </lineage>
</organism>
<protein>
    <submittedName>
        <fullName evidence="2">Uncharacterized protein</fullName>
    </submittedName>
</protein>
<gene>
    <name evidence="2" type="ORF">AURDEDRAFT_76423</name>
</gene>
<dbReference type="AlphaFoldDB" id="J0WQK2"/>